<comment type="similarity">
    <text evidence="2">Belongs to the ABC transporter superfamily.</text>
</comment>
<dbReference type="SMART" id="SM00382">
    <property type="entry name" value="AAA"/>
    <property type="match status" value="1"/>
</dbReference>
<dbReference type="Proteomes" id="UP001430172">
    <property type="component" value="Unassembled WGS sequence"/>
</dbReference>
<evidence type="ECO:0000256" key="4">
    <source>
        <dbReference type="ARBA" id="ARBA00022475"/>
    </source>
</evidence>
<keyword evidence="5" id="KW-0547">Nucleotide-binding</keyword>
<reference evidence="10" key="1">
    <citation type="submission" date="2021-02" db="EMBL/GenBank/DDBJ databases">
        <title>Phycicoccus sp. MQZ13P-5T, whole genome shotgun sequence.</title>
        <authorList>
            <person name="Tuo L."/>
        </authorList>
    </citation>
    <scope>NUCLEOTIDE SEQUENCE</scope>
    <source>
        <strain evidence="10">MQZ13P-5</strain>
    </source>
</reference>
<evidence type="ECO:0000313" key="10">
    <source>
        <dbReference type="EMBL" id="MBM6398857.1"/>
    </source>
</evidence>
<evidence type="ECO:0000259" key="9">
    <source>
        <dbReference type="PROSITE" id="PS50893"/>
    </source>
</evidence>
<evidence type="ECO:0000256" key="5">
    <source>
        <dbReference type="ARBA" id="ARBA00022741"/>
    </source>
</evidence>
<organism evidence="10 11">
    <name type="scientific">Phycicoccus sonneratiae</name>
    <dbReference type="NCBI Taxonomy" id="2807628"/>
    <lineage>
        <taxon>Bacteria</taxon>
        <taxon>Bacillati</taxon>
        <taxon>Actinomycetota</taxon>
        <taxon>Actinomycetes</taxon>
        <taxon>Micrococcales</taxon>
        <taxon>Intrasporangiaceae</taxon>
        <taxon>Phycicoccus</taxon>
    </lineage>
</organism>
<dbReference type="PROSITE" id="PS00211">
    <property type="entry name" value="ABC_TRANSPORTER_1"/>
    <property type="match status" value="1"/>
</dbReference>
<evidence type="ECO:0000256" key="6">
    <source>
        <dbReference type="ARBA" id="ARBA00022840"/>
    </source>
</evidence>
<dbReference type="InterPro" id="IPR030679">
    <property type="entry name" value="ABC_ATPase_HisP-typ"/>
</dbReference>
<comment type="subcellular location">
    <subcellularLocation>
        <location evidence="1">Cell membrane</location>
        <topology evidence="1">Peripheral membrane protein</topology>
    </subcellularLocation>
</comment>
<dbReference type="GO" id="GO:0005524">
    <property type="term" value="F:ATP binding"/>
    <property type="evidence" value="ECO:0007669"/>
    <property type="project" value="UniProtKB-KW"/>
</dbReference>
<evidence type="ECO:0000256" key="7">
    <source>
        <dbReference type="ARBA" id="ARBA00022970"/>
    </source>
</evidence>
<keyword evidence="7" id="KW-0029">Amino-acid transport</keyword>
<dbReference type="CDD" id="cd03262">
    <property type="entry name" value="ABC_HisP_GlnQ"/>
    <property type="match status" value="1"/>
</dbReference>
<dbReference type="Pfam" id="PF00005">
    <property type="entry name" value="ABC_tran"/>
    <property type="match status" value="1"/>
</dbReference>
<keyword evidence="8" id="KW-0472">Membrane</keyword>
<dbReference type="InterPro" id="IPR003439">
    <property type="entry name" value="ABC_transporter-like_ATP-bd"/>
</dbReference>
<comment type="caution">
    <text evidence="10">The sequence shown here is derived from an EMBL/GenBank/DDBJ whole genome shotgun (WGS) entry which is preliminary data.</text>
</comment>
<dbReference type="SUPFAM" id="SSF52540">
    <property type="entry name" value="P-loop containing nucleoside triphosphate hydrolases"/>
    <property type="match status" value="1"/>
</dbReference>
<proteinExistence type="inferred from homology"/>
<keyword evidence="6 10" id="KW-0067">ATP-binding</keyword>
<protein>
    <submittedName>
        <fullName evidence="10">Amino acid ABC transporter ATP-binding protein</fullName>
    </submittedName>
</protein>
<dbReference type="InterPro" id="IPR050086">
    <property type="entry name" value="MetN_ABC_transporter-like"/>
</dbReference>
<gene>
    <name evidence="10" type="ORF">JQN70_00485</name>
</gene>
<dbReference type="RefSeq" id="WP_204129350.1">
    <property type="nucleotide sequence ID" value="NZ_JAFDVD010000001.1"/>
</dbReference>
<evidence type="ECO:0000313" key="11">
    <source>
        <dbReference type="Proteomes" id="UP001430172"/>
    </source>
</evidence>
<dbReference type="PROSITE" id="PS50893">
    <property type="entry name" value="ABC_TRANSPORTER_2"/>
    <property type="match status" value="1"/>
</dbReference>
<keyword evidence="4" id="KW-1003">Cell membrane</keyword>
<feature type="domain" description="ABC transporter" evidence="9">
    <location>
        <begin position="6"/>
        <end position="240"/>
    </location>
</feature>
<dbReference type="PIRSF" id="PIRSF039085">
    <property type="entry name" value="ABC_ATPase_HisP"/>
    <property type="match status" value="1"/>
</dbReference>
<dbReference type="EMBL" id="JAFDVD010000001">
    <property type="protein sequence ID" value="MBM6398857.1"/>
    <property type="molecule type" value="Genomic_DNA"/>
</dbReference>
<dbReference type="Gene3D" id="3.40.50.300">
    <property type="entry name" value="P-loop containing nucleotide triphosphate hydrolases"/>
    <property type="match status" value="1"/>
</dbReference>
<accession>A0ABS2CG60</accession>
<sequence length="246" mass="26951">MSEPLVVLERVNKHFGDLHVLRDIDLTVGRGEVVVLIGPSGSGKSTLCRTINRLETIESGSITVDGKALPEEGKELAALRADVGMVFQSFNLFAHKTILENVTLGPVKVRGTKKADAEKRAMELLERVGVAHQAEKYPAQLSGGQQQRVAIARSLAMDPKVMLFDEPTSALDPEMINEVLDVMVELARSGMTMIVVTHEMGFARKAANRVVFLSDGQVVEEGTPEEFFTNARSERARDFLGKILTH</sequence>
<evidence type="ECO:0000256" key="8">
    <source>
        <dbReference type="ARBA" id="ARBA00023136"/>
    </source>
</evidence>
<dbReference type="PANTHER" id="PTHR43166">
    <property type="entry name" value="AMINO ACID IMPORT ATP-BINDING PROTEIN"/>
    <property type="match status" value="1"/>
</dbReference>
<name>A0ABS2CG60_9MICO</name>
<keyword evidence="11" id="KW-1185">Reference proteome</keyword>
<dbReference type="InterPro" id="IPR027417">
    <property type="entry name" value="P-loop_NTPase"/>
</dbReference>
<evidence type="ECO:0000256" key="3">
    <source>
        <dbReference type="ARBA" id="ARBA00022448"/>
    </source>
</evidence>
<dbReference type="PANTHER" id="PTHR43166:SF9">
    <property type="entry name" value="GLUTAMATE_ASPARTATE IMPORT ATP-BINDING PROTEIN GLTL"/>
    <property type="match status" value="1"/>
</dbReference>
<keyword evidence="3" id="KW-0813">Transport</keyword>
<dbReference type="InterPro" id="IPR003593">
    <property type="entry name" value="AAA+_ATPase"/>
</dbReference>
<evidence type="ECO:0000256" key="1">
    <source>
        <dbReference type="ARBA" id="ARBA00004202"/>
    </source>
</evidence>
<dbReference type="InterPro" id="IPR017871">
    <property type="entry name" value="ABC_transporter-like_CS"/>
</dbReference>
<evidence type="ECO:0000256" key="2">
    <source>
        <dbReference type="ARBA" id="ARBA00005417"/>
    </source>
</evidence>